<keyword evidence="1" id="KW-0677">Repeat</keyword>
<reference evidence="3" key="1">
    <citation type="submission" date="2020-07" db="EMBL/GenBank/DDBJ databases">
        <title>Ethylene signaling mediates host invasion by parasitic plants.</title>
        <authorList>
            <person name="Yoshida S."/>
        </authorList>
    </citation>
    <scope>NUCLEOTIDE SEQUENCE</scope>
    <source>
        <strain evidence="3">Okayama</strain>
    </source>
</reference>
<dbReference type="InterPro" id="IPR002885">
    <property type="entry name" value="PPR_rpt"/>
</dbReference>
<dbReference type="Gene3D" id="1.25.40.10">
    <property type="entry name" value="Tetratricopeptide repeat domain"/>
    <property type="match status" value="1"/>
</dbReference>
<dbReference type="Proteomes" id="UP000653305">
    <property type="component" value="Unassembled WGS sequence"/>
</dbReference>
<sequence>MLKTGLDQNPFPLSKPVAQISIQDIHYAASIFKQIENPNLYMFNTMLRGYSICDDPQTGLTLFNRMRA</sequence>
<name>A0A830C3N2_9LAMI</name>
<evidence type="ECO:0000256" key="1">
    <source>
        <dbReference type="ARBA" id="ARBA00022737"/>
    </source>
</evidence>
<accession>A0A830C3N2</accession>
<evidence type="ECO:0000313" key="4">
    <source>
        <dbReference type="Proteomes" id="UP000653305"/>
    </source>
</evidence>
<dbReference type="EMBL" id="BMAC01000289">
    <property type="protein sequence ID" value="GFP92752.1"/>
    <property type="molecule type" value="Genomic_DNA"/>
</dbReference>
<dbReference type="NCBIfam" id="TIGR00756">
    <property type="entry name" value="PPR"/>
    <property type="match status" value="1"/>
</dbReference>
<keyword evidence="4" id="KW-1185">Reference proteome</keyword>
<comment type="caution">
    <text evidence="3">The sequence shown here is derived from an EMBL/GenBank/DDBJ whole genome shotgun (WGS) entry which is preliminary data.</text>
</comment>
<gene>
    <name evidence="3" type="ORF">PHJA_001419500</name>
</gene>
<organism evidence="3 4">
    <name type="scientific">Phtheirospermum japonicum</name>
    <dbReference type="NCBI Taxonomy" id="374723"/>
    <lineage>
        <taxon>Eukaryota</taxon>
        <taxon>Viridiplantae</taxon>
        <taxon>Streptophyta</taxon>
        <taxon>Embryophyta</taxon>
        <taxon>Tracheophyta</taxon>
        <taxon>Spermatophyta</taxon>
        <taxon>Magnoliopsida</taxon>
        <taxon>eudicotyledons</taxon>
        <taxon>Gunneridae</taxon>
        <taxon>Pentapetalae</taxon>
        <taxon>asterids</taxon>
        <taxon>lamiids</taxon>
        <taxon>Lamiales</taxon>
        <taxon>Orobanchaceae</taxon>
        <taxon>Orobanchaceae incertae sedis</taxon>
        <taxon>Phtheirospermum</taxon>
    </lineage>
</organism>
<dbReference type="AlphaFoldDB" id="A0A830C3N2"/>
<dbReference type="OrthoDB" id="1882346at2759"/>
<dbReference type="InterPro" id="IPR011990">
    <property type="entry name" value="TPR-like_helical_dom_sf"/>
</dbReference>
<feature type="repeat" description="PPR" evidence="2">
    <location>
        <begin position="39"/>
        <end position="68"/>
    </location>
</feature>
<dbReference type="PROSITE" id="PS51375">
    <property type="entry name" value="PPR"/>
    <property type="match status" value="1"/>
</dbReference>
<protein>
    <submittedName>
        <fullName evidence="3">Pentatricopeptide repeat-containing protein at1g26900 mitochondrial</fullName>
    </submittedName>
</protein>
<evidence type="ECO:0000256" key="2">
    <source>
        <dbReference type="PROSITE-ProRule" id="PRU00708"/>
    </source>
</evidence>
<evidence type="ECO:0000313" key="3">
    <source>
        <dbReference type="EMBL" id="GFP92752.1"/>
    </source>
</evidence>
<proteinExistence type="predicted"/>